<evidence type="ECO:0000256" key="2">
    <source>
        <dbReference type="SAM" id="Phobius"/>
    </source>
</evidence>
<gene>
    <name evidence="3" type="ORF">HPULCUR_006810</name>
</gene>
<sequence>MRGPDACSICRRAFPNDDEAEEHRARYPNCLVINRGTRANVPASEPPVANQPETSQTTRVGTRIRTAAAIITPVVNPPGGNPPGGNAPPGGNNVPRDGQPRNPDTLGRPKEGPRAEHAGEVAAAAPIEIEGYSLNYITIPPNFFEMLETEIVPRGERSPAITNFARTITHNQNYRMKKLKGLLALLTAISLDGSYLFIRLCSILSLLFAFANCCLGFYTPDVNYFIVRITERNSF</sequence>
<protein>
    <submittedName>
        <fullName evidence="3">Uncharacterized protein</fullName>
    </submittedName>
</protein>
<feature type="region of interest" description="Disordered" evidence="1">
    <location>
        <begin position="71"/>
        <end position="118"/>
    </location>
</feature>
<keyword evidence="4" id="KW-1185">Reference proteome</keyword>
<dbReference type="EMBL" id="BAABUJ010000018">
    <property type="protein sequence ID" value="GAA5801364.1"/>
    <property type="molecule type" value="Genomic_DNA"/>
</dbReference>
<feature type="compositionally biased region" description="Basic and acidic residues" evidence="1">
    <location>
        <begin position="107"/>
        <end position="118"/>
    </location>
</feature>
<reference evidence="3 4" key="1">
    <citation type="submission" date="2024-04" db="EMBL/GenBank/DDBJ databases">
        <title>genome sequences of Mucor flavus KT1a and Helicostylum pulchrum KT1b strains isolation_sourced from the surface of a dry-aged beef.</title>
        <authorList>
            <person name="Toyotome T."/>
            <person name="Hosono M."/>
            <person name="Torimaru M."/>
            <person name="Fukuda K."/>
            <person name="Mikami N."/>
        </authorList>
    </citation>
    <scope>NUCLEOTIDE SEQUENCE [LARGE SCALE GENOMIC DNA]</scope>
    <source>
        <strain evidence="3 4">KT1b</strain>
    </source>
</reference>
<proteinExistence type="predicted"/>
<feature type="transmembrane region" description="Helical" evidence="2">
    <location>
        <begin position="204"/>
        <end position="227"/>
    </location>
</feature>
<comment type="caution">
    <text evidence="3">The sequence shown here is derived from an EMBL/GenBank/DDBJ whole genome shotgun (WGS) entry which is preliminary data.</text>
</comment>
<evidence type="ECO:0000313" key="3">
    <source>
        <dbReference type="EMBL" id="GAA5801364.1"/>
    </source>
</evidence>
<evidence type="ECO:0000256" key="1">
    <source>
        <dbReference type="SAM" id="MobiDB-lite"/>
    </source>
</evidence>
<accession>A0ABP9Y2X6</accession>
<keyword evidence="2" id="KW-1133">Transmembrane helix</keyword>
<keyword evidence="2" id="KW-0472">Membrane</keyword>
<evidence type="ECO:0000313" key="4">
    <source>
        <dbReference type="Proteomes" id="UP001476247"/>
    </source>
</evidence>
<organism evidence="3 4">
    <name type="scientific">Helicostylum pulchrum</name>
    <dbReference type="NCBI Taxonomy" id="562976"/>
    <lineage>
        <taxon>Eukaryota</taxon>
        <taxon>Fungi</taxon>
        <taxon>Fungi incertae sedis</taxon>
        <taxon>Mucoromycota</taxon>
        <taxon>Mucoromycotina</taxon>
        <taxon>Mucoromycetes</taxon>
        <taxon>Mucorales</taxon>
        <taxon>Mucorineae</taxon>
        <taxon>Mucoraceae</taxon>
        <taxon>Helicostylum</taxon>
    </lineage>
</organism>
<dbReference type="Proteomes" id="UP001476247">
    <property type="component" value="Unassembled WGS sequence"/>
</dbReference>
<keyword evidence="2" id="KW-0812">Transmembrane</keyword>
<feature type="region of interest" description="Disordered" evidence="1">
    <location>
        <begin position="40"/>
        <end position="59"/>
    </location>
</feature>
<name>A0ABP9Y2X6_9FUNG</name>